<protein>
    <submittedName>
        <fullName evidence="2">Uncharacterized protein</fullName>
    </submittedName>
</protein>
<evidence type="ECO:0000313" key="3">
    <source>
        <dbReference type="Proteomes" id="UP001596383"/>
    </source>
</evidence>
<reference evidence="2 3" key="1">
    <citation type="journal article" date="2019" name="Int. J. Syst. Evol. Microbiol.">
        <title>The Global Catalogue of Microorganisms (GCM) 10K type strain sequencing project: providing services to taxonomists for standard genome sequencing and annotation.</title>
        <authorList>
            <consortium name="The Broad Institute Genomics Platform"/>
            <consortium name="The Broad Institute Genome Sequencing Center for Infectious Disease"/>
            <person name="Wu L."/>
            <person name="Ma J."/>
        </authorList>
    </citation>
    <scope>NUCLEOTIDE SEQUENCE [LARGE SCALE GENOMIC DNA]</scope>
    <source>
        <strain evidence="2 3">LMG 29247</strain>
    </source>
</reference>
<feature type="region of interest" description="Disordered" evidence="1">
    <location>
        <begin position="119"/>
        <end position="147"/>
    </location>
</feature>
<evidence type="ECO:0000256" key="1">
    <source>
        <dbReference type="SAM" id="MobiDB-lite"/>
    </source>
</evidence>
<keyword evidence="3" id="KW-1185">Reference proteome</keyword>
<sequence length="166" mass="18660">MSRNRVGAPTDRSRREGCSYRTSHDVFSSAYLEDRLPESDAWEDVDEDELRAAFDEIRACWERVGESTASESRTRLEEAFVRPVFRALGHSFVRNERTDRTRHRADYVFLESDDARDAFDCTEAGGSSDGDEGGGSGGRDEDGDSGDEAIVAIADVRRWDRALEAR</sequence>
<dbReference type="Proteomes" id="UP001596383">
    <property type="component" value="Unassembled WGS sequence"/>
</dbReference>
<proteinExistence type="predicted"/>
<dbReference type="AlphaFoldDB" id="A0ABD5SGC8"/>
<name>A0ABD5SGC8_9EURY</name>
<accession>A0ABD5SGC8</accession>
<comment type="caution">
    <text evidence="2">The sequence shown here is derived from an EMBL/GenBank/DDBJ whole genome shotgun (WGS) entry which is preliminary data.</text>
</comment>
<evidence type="ECO:0000313" key="2">
    <source>
        <dbReference type="EMBL" id="MFC6764072.1"/>
    </source>
</evidence>
<gene>
    <name evidence="2" type="ORF">ACFQE6_03125</name>
</gene>
<organism evidence="2 3">
    <name type="scientific">Natrinema soli</name>
    <dbReference type="NCBI Taxonomy" id="1930624"/>
    <lineage>
        <taxon>Archaea</taxon>
        <taxon>Methanobacteriati</taxon>
        <taxon>Methanobacteriota</taxon>
        <taxon>Stenosarchaea group</taxon>
        <taxon>Halobacteria</taxon>
        <taxon>Halobacteriales</taxon>
        <taxon>Natrialbaceae</taxon>
        <taxon>Natrinema</taxon>
    </lineage>
</organism>
<feature type="non-terminal residue" evidence="2">
    <location>
        <position position="166"/>
    </location>
</feature>
<dbReference type="EMBL" id="JBHSWV010000046">
    <property type="protein sequence ID" value="MFC6764072.1"/>
    <property type="molecule type" value="Genomic_DNA"/>
</dbReference>